<protein>
    <submittedName>
        <fullName evidence="2">Uncharacterized protein</fullName>
    </submittedName>
</protein>
<feature type="transmembrane region" description="Helical" evidence="1">
    <location>
        <begin position="127"/>
        <end position="145"/>
    </location>
</feature>
<comment type="caution">
    <text evidence="2">The sequence shown here is derived from an EMBL/GenBank/DDBJ whole genome shotgun (WGS) entry which is preliminary data.</text>
</comment>
<proteinExistence type="predicted"/>
<accession>A0A511Y9U3</accession>
<organism evidence="2 3">
    <name type="scientific">Chryseobacterium lathyri</name>
    <dbReference type="NCBI Taxonomy" id="395933"/>
    <lineage>
        <taxon>Bacteria</taxon>
        <taxon>Pseudomonadati</taxon>
        <taxon>Bacteroidota</taxon>
        <taxon>Flavobacteriia</taxon>
        <taxon>Flavobacteriales</taxon>
        <taxon>Weeksellaceae</taxon>
        <taxon>Chryseobacterium group</taxon>
        <taxon>Chryseobacterium</taxon>
    </lineage>
</organism>
<dbReference type="AlphaFoldDB" id="A0A511Y9U3"/>
<name>A0A511Y9U3_9FLAO</name>
<keyword evidence="1" id="KW-0812">Transmembrane</keyword>
<evidence type="ECO:0000313" key="2">
    <source>
        <dbReference type="EMBL" id="GEN71935.1"/>
    </source>
</evidence>
<sequence>MEVQAAAAAPVVEAVAVVAADAEEVVADVAVKKTIAMKRILLYSVPVMISMIWLILTQQTCNPISIKGPEFLKFYLMLVLGFYASVMILKSFKENSSKTTLYFMILILLLGIVKLIKGLIIGKPVGYLVMILIVEGIILLCQTGLSSNNKHKQI</sequence>
<gene>
    <name evidence="2" type="ORF">CLA01_20070</name>
</gene>
<feature type="transmembrane region" description="Helical" evidence="1">
    <location>
        <begin position="71"/>
        <end position="89"/>
    </location>
</feature>
<feature type="transmembrane region" description="Helical" evidence="1">
    <location>
        <begin position="40"/>
        <end position="59"/>
    </location>
</feature>
<keyword evidence="1" id="KW-0472">Membrane</keyword>
<evidence type="ECO:0000313" key="3">
    <source>
        <dbReference type="Proteomes" id="UP000321150"/>
    </source>
</evidence>
<evidence type="ECO:0000256" key="1">
    <source>
        <dbReference type="SAM" id="Phobius"/>
    </source>
</evidence>
<feature type="transmembrane region" description="Helical" evidence="1">
    <location>
        <begin position="101"/>
        <end position="121"/>
    </location>
</feature>
<keyword evidence="1" id="KW-1133">Transmembrane helix</keyword>
<dbReference type="Proteomes" id="UP000321150">
    <property type="component" value="Unassembled WGS sequence"/>
</dbReference>
<reference evidence="2 3" key="1">
    <citation type="submission" date="2019-07" db="EMBL/GenBank/DDBJ databases">
        <title>Whole genome shotgun sequence of Chryseobacterium lathyri NBRC 105250.</title>
        <authorList>
            <person name="Hosoyama A."/>
            <person name="Uohara A."/>
            <person name="Ohji S."/>
            <person name="Ichikawa N."/>
        </authorList>
    </citation>
    <scope>NUCLEOTIDE SEQUENCE [LARGE SCALE GENOMIC DNA]</scope>
    <source>
        <strain evidence="2 3">NBRC 105250</strain>
    </source>
</reference>
<dbReference type="EMBL" id="BJYI01000006">
    <property type="protein sequence ID" value="GEN71935.1"/>
    <property type="molecule type" value="Genomic_DNA"/>
</dbReference>